<dbReference type="EMBL" id="NHYD01002208">
    <property type="protein sequence ID" value="PPQ87773.1"/>
    <property type="molecule type" value="Genomic_DNA"/>
</dbReference>
<proteinExistence type="predicted"/>
<dbReference type="OrthoDB" id="3044119at2759"/>
<organism evidence="2 3">
    <name type="scientific">Psilocybe cyanescens</name>
    <dbReference type="NCBI Taxonomy" id="93625"/>
    <lineage>
        <taxon>Eukaryota</taxon>
        <taxon>Fungi</taxon>
        <taxon>Dikarya</taxon>
        <taxon>Basidiomycota</taxon>
        <taxon>Agaricomycotina</taxon>
        <taxon>Agaricomycetes</taxon>
        <taxon>Agaricomycetidae</taxon>
        <taxon>Agaricales</taxon>
        <taxon>Agaricineae</taxon>
        <taxon>Strophariaceae</taxon>
        <taxon>Psilocybe</taxon>
    </lineage>
</organism>
<gene>
    <name evidence="2" type="ORF">CVT25_015015</name>
</gene>
<evidence type="ECO:0000313" key="3">
    <source>
        <dbReference type="Proteomes" id="UP000283269"/>
    </source>
</evidence>
<sequence length="225" mass="25073">MNTPETHTSAVPEGYVLVPHSTEKQQGYLVPQFILPDLLQSFQVHREKTKMETTMVERKVGILFRDCGRPDAGTGLSSSQVHNRPFVEIAEEHIRVPPNPYSSNIDKDLSNEERLNIHAEVIATMDRLGASYKDAANRLYLAEVAKLKTVDLHKKGLANESQRMQKALIEFERKYRDHVHTNMSATDADFGIRTSDMALSGKNATGAPEYDGKGKGKGKGKGRIV</sequence>
<reference evidence="2 3" key="1">
    <citation type="journal article" date="2018" name="Evol. Lett.">
        <title>Horizontal gene cluster transfer increased hallucinogenic mushroom diversity.</title>
        <authorList>
            <person name="Reynolds H.T."/>
            <person name="Vijayakumar V."/>
            <person name="Gluck-Thaler E."/>
            <person name="Korotkin H.B."/>
            <person name="Matheny P.B."/>
            <person name="Slot J.C."/>
        </authorList>
    </citation>
    <scope>NUCLEOTIDE SEQUENCE [LARGE SCALE GENOMIC DNA]</scope>
    <source>
        <strain evidence="2 3">2631</strain>
    </source>
</reference>
<name>A0A409XAD6_PSICY</name>
<evidence type="ECO:0000256" key="1">
    <source>
        <dbReference type="SAM" id="MobiDB-lite"/>
    </source>
</evidence>
<dbReference type="InParanoid" id="A0A409XAD6"/>
<feature type="region of interest" description="Disordered" evidence="1">
    <location>
        <begin position="202"/>
        <end position="225"/>
    </location>
</feature>
<dbReference type="AlphaFoldDB" id="A0A409XAD6"/>
<accession>A0A409XAD6</accession>
<keyword evidence="3" id="KW-1185">Reference proteome</keyword>
<feature type="compositionally biased region" description="Basic residues" evidence="1">
    <location>
        <begin position="215"/>
        <end position="225"/>
    </location>
</feature>
<protein>
    <submittedName>
        <fullName evidence="2">Uncharacterized protein</fullName>
    </submittedName>
</protein>
<evidence type="ECO:0000313" key="2">
    <source>
        <dbReference type="EMBL" id="PPQ87773.1"/>
    </source>
</evidence>
<comment type="caution">
    <text evidence="2">The sequence shown here is derived from an EMBL/GenBank/DDBJ whole genome shotgun (WGS) entry which is preliminary data.</text>
</comment>
<dbReference type="Proteomes" id="UP000283269">
    <property type="component" value="Unassembled WGS sequence"/>
</dbReference>